<feature type="region of interest" description="Disordered" evidence="1">
    <location>
        <begin position="101"/>
        <end position="152"/>
    </location>
</feature>
<gene>
    <name evidence="2" type="ORF">FAGAP_952</name>
</gene>
<evidence type="ECO:0000313" key="2">
    <source>
        <dbReference type="EMBL" id="KAF4502796.1"/>
    </source>
</evidence>
<accession>A0A9P5BIB1</accession>
<name>A0A9P5BIB1_9HYPO</name>
<feature type="region of interest" description="Disordered" evidence="1">
    <location>
        <begin position="186"/>
        <end position="207"/>
    </location>
</feature>
<organism evidence="2 3">
    <name type="scientific">Fusarium agapanthi</name>
    <dbReference type="NCBI Taxonomy" id="1803897"/>
    <lineage>
        <taxon>Eukaryota</taxon>
        <taxon>Fungi</taxon>
        <taxon>Dikarya</taxon>
        <taxon>Ascomycota</taxon>
        <taxon>Pezizomycotina</taxon>
        <taxon>Sordariomycetes</taxon>
        <taxon>Hypocreomycetidae</taxon>
        <taxon>Hypocreales</taxon>
        <taxon>Nectriaceae</taxon>
        <taxon>Fusarium</taxon>
        <taxon>Fusarium fujikuroi species complex</taxon>
    </lineage>
</organism>
<dbReference type="Proteomes" id="UP000737391">
    <property type="component" value="Unassembled WGS sequence"/>
</dbReference>
<protein>
    <submittedName>
        <fullName evidence="2">Regulated by snt2 1</fullName>
    </submittedName>
</protein>
<reference evidence="2" key="1">
    <citation type="submission" date="2020-01" db="EMBL/GenBank/DDBJ databases">
        <title>Identification and distribution of gene clusters putatively required for synthesis of sphingolipid metabolism inhibitors in phylogenetically diverse species of the filamentous fungus Fusarium.</title>
        <authorList>
            <person name="Kim H.-S."/>
            <person name="Busman M."/>
            <person name="Brown D.W."/>
            <person name="Divon H."/>
            <person name="Uhlig S."/>
            <person name="Proctor R.H."/>
        </authorList>
    </citation>
    <scope>NUCLEOTIDE SEQUENCE</scope>
    <source>
        <strain evidence="2">NRRL 31653</strain>
    </source>
</reference>
<sequence length="207" mass="22727">MTPKQTRDIPHHSSDMKSQMRKEGLMAIQNNNIDGFWDDSRHTLDWKLTQGEKNLLRGAYQYIVLSGLNRGPVARKQRAKSRLCIETKTSKPSPVVLSLRSRRRAGDDSSGSGAAPAQPQTTVAGDECEAEDDGLSVWDTPSSLTPKATGHWGRDKVRIDEPAIRARNDVTFDACVDIAVRGVDRTDDQVSDSGNGNGTADDYNHGH</sequence>
<dbReference type="EMBL" id="LUFC02000055">
    <property type="protein sequence ID" value="KAF4502796.1"/>
    <property type="molecule type" value="Genomic_DNA"/>
</dbReference>
<proteinExistence type="predicted"/>
<keyword evidence="3" id="KW-1185">Reference proteome</keyword>
<dbReference type="AlphaFoldDB" id="A0A9P5BIB1"/>
<comment type="caution">
    <text evidence="2">The sequence shown here is derived from an EMBL/GenBank/DDBJ whole genome shotgun (WGS) entry which is preliminary data.</text>
</comment>
<evidence type="ECO:0000313" key="3">
    <source>
        <dbReference type="Proteomes" id="UP000737391"/>
    </source>
</evidence>
<evidence type="ECO:0000256" key="1">
    <source>
        <dbReference type="SAM" id="MobiDB-lite"/>
    </source>
</evidence>